<protein>
    <submittedName>
        <fullName evidence="2">Uncharacterized protein</fullName>
    </submittedName>
</protein>
<comment type="caution">
    <text evidence="2">The sequence shown here is derived from an EMBL/GenBank/DDBJ whole genome shotgun (WGS) entry which is preliminary data.</text>
</comment>
<evidence type="ECO:0000256" key="1">
    <source>
        <dbReference type="SAM" id="MobiDB-lite"/>
    </source>
</evidence>
<sequence length="68" mass="7182">MKSQEADDNLESRGGGPGGAPDKTPTLVTQTPTPPSLCKLSCCLVNFGLQQMFLNVRGLPSSPQPRVI</sequence>
<dbReference type="EMBL" id="VSRR010002503">
    <property type="protein sequence ID" value="MPC31779.1"/>
    <property type="molecule type" value="Genomic_DNA"/>
</dbReference>
<evidence type="ECO:0000313" key="3">
    <source>
        <dbReference type="Proteomes" id="UP000324222"/>
    </source>
</evidence>
<dbReference type="AlphaFoldDB" id="A0A5B7EEQ9"/>
<feature type="region of interest" description="Disordered" evidence="1">
    <location>
        <begin position="1"/>
        <end position="32"/>
    </location>
</feature>
<accession>A0A5B7EEQ9</accession>
<evidence type="ECO:0000313" key="2">
    <source>
        <dbReference type="EMBL" id="MPC31779.1"/>
    </source>
</evidence>
<reference evidence="2 3" key="1">
    <citation type="submission" date="2019-05" db="EMBL/GenBank/DDBJ databases">
        <title>Another draft genome of Portunus trituberculatus and its Hox gene families provides insights of decapod evolution.</title>
        <authorList>
            <person name="Jeong J.-H."/>
            <person name="Song I."/>
            <person name="Kim S."/>
            <person name="Choi T."/>
            <person name="Kim D."/>
            <person name="Ryu S."/>
            <person name="Kim W."/>
        </authorList>
    </citation>
    <scope>NUCLEOTIDE SEQUENCE [LARGE SCALE GENOMIC DNA]</scope>
    <source>
        <tissue evidence="2">Muscle</tissue>
    </source>
</reference>
<dbReference type="Proteomes" id="UP000324222">
    <property type="component" value="Unassembled WGS sequence"/>
</dbReference>
<gene>
    <name evidence="2" type="ORF">E2C01_025074</name>
</gene>
<name>A0A5B7EEQ9_PORTR</name>
<keyword evidence="3" id="KW-1185">Reference proteome</keyword>
<organism evidence="2 3">
    <name type="scientific">Portunus trituberculatus</name>
    <name type="common">Swimming crab</name>
    <name type="synonym">Neptunus trituberculatus</name>
    <dbReference type="NCBI Taxonomy" id="210409"/>
    <lineage>
        <taxon>Eukaryota</taxon>
        <taxon>Metazoa</taxon>
        <taxon>Ecdysozoa</taxon>
        <taxon>Arthropoda</taxon>
        <taxon>Crustacea</taxon>
        <taxon>Multicrustacea</taxon>
        <taxon>Malacostraca</taxon>
        <taxon>Eumalacostraca</taxon>
        <taxon>Eucarida</taxon>
        <taxon>Decapoda</taxon>
        <taxon>Pleocyemata</taxon>
        <taxon>Brachyura</taxon>
        <taxon>Eubrachyura</taxon>
        <taxon>Portunoidea</taxon>
        <taxon>Portunidae</taxon>
        <taxon>Portuninae</taxon>
        <taxon>Portunus</taxon>
    </lineage>
</organism>
<proteinExistence type="predicted"/>